<dbReference type="PANTHER" id="PTHR34706:SF1">
    <property type="entry name" value="VWFA DOMAIN-CONTAINING PROTEIN"/>
    <property type="match status" value="1"/>
</dbReference>
<dbReference type="AlphaFoldDB" id="A0A1L7XTP9"/>
<gene>
    <name evidence="2" type="ORF">PAC_18298</name>
</gene>
<evidence type="ECO:0000313" key="2">
    <source>
        <dbReference type="EMBL" id="CZR68399.1"/>
    </source>
</evidence>
<evidence type="ECO:0000256" key="1">
    <source>
        <dbReference type="SAM" id="MobiDB-lite"/>
    </source>
</evidence>
<reference evidence="2 3" key="1">
    <citation type="submission" date="2016-03" db="EMBL/GenBank/DDBJ databases">
        <authorList>
            <person name="Ploux O."/>
        </authorList>
    </citation>
    <scope>NUCLEOTIDE SEQUENCE [LARGE SCALE GENOMIC DNA]</scope>
    <source>
        <strain evidence="2 3">UAMH 11012</strain>
    </source>
</reference>
<organism evidence="2 3">
    <name type="scientific">Phialocephala subalpina</name>
    <dbReference type="NCBI Taxonomy" id="576137"/>
    <lineage>
        <taxon>Eukaryota</taxon>
        <taxon>Fungi</taxon>
        <taxon>Dikarya</taxon>
        <taxon>Ascomycota</taxon>
        <taxon>Pezizomycotina</taxon>
        <taxon>Leotiomycetes</taxon>
        <taxon>Helotiales</taxon>
        <taxon>Mollisiaceae</taxon>
        <taxon>Phialocephala</taxon>
        <taxon>Phialocephala fortinii species complex</taxon>
    </lineage>
</organism>
<protein>
    <recommendedName>
        <fullName evidence="4">VWFA domain-containing protein</fullName>
    </recommendedName>
</protein>
<dbReference type="SUPFAM" id="SSF53300">
    <property type="entry name" value="vWA-like"/>
    <property type="match status" value="1"/>
</dbReference>
<dbReference type="STRING" id="576137.A0A1L7XTP9"/>
<evidence type="ECO:0008006" key="4">
    <source>
        <dbReference type="Google" id="ProtNLM"/>
    </source>
</evidence>
<dbReference type="Proteomes" id="UP000184330">
    <property type="component" value="Unassembled WGS sequence"/>
</dbReference>
<keyword evidence="3" id="KW-1185">Reference proteome</keyword>
<proteinExistence type="predicted"/>
<feature type="compositionally biased region" description="Polar residues" evidence="1">
    <location>
        <begin position="10"/>
        <end position="22"/>
    </location>
</feature>
<dbReference type="EMBL" id="FJOG01000054">
    <property type="protein sequence ID" value="CZR68399.1"/>
    <property type="molecule type" value="Genomic_DNA"/>
</dbReference>
<accession>A0A1L7XTP9</accession>
<sequence length="224" mass="25971">MPRYLRTTGEKTPTIPSLSLRSPQKDKKNTNKPIPNPDLLNRLKGREYVFLVDDSLSMNPHWENVLEVFEALLYIVKTADPNGLDLHFTVSEDNCLNCKETTALIRMVRNRMRRSTIDMNIRLIALLQAYQKKLSKKKALFSATVRPMNLYILTDGVWEAETNVEDPIRSLVQTLNEKRMGRLQVGIQFIYFGDNQKALERLEHLDSRLGLDPYVWSRCICRSC</sequence>
<dbReference type="OrthoDB" id="5986190at2759"/>
<name>A0A1L7XTP9_9HELO</name>
<dbReference type="InterPro" id="IPR036465">
    <property type="entry name" value="vWFA_dom_sf"/>
</dbReference>
<feature type="region of interest" description="Disordered" evidence="1">
    <location>
        <begin position="1"/>
        <end position="38"/>
    </location>
</feature>
<evidence type="ECO:0000313" key="3">
    <source>
        <dbReference type="Proteomes" id="UP000184330"/>
    </source>
</evidence>
<dbReference type="PANTHER" id="PTHR34706">
    <property type="entry name" value="SLR1338 PROTEIN"/>
    <property type="match status" value="1"/>
</dbReference>